<dbReference type="GO" id="GO:0050568">
    <property type="term" value="F:protein-glutamine glutaminase activity"/>
    <property type="evidence" value="ECO:0007669"/>
    <property type="project" value="UniProtKB-UniRule"/>
</dbReference>
<dbReference type="GO" id="GO:0006935">
    <property type="term" value="P:chemotaxis"/>
    <property type="evidence" value="ECO:0007669"/>
    <property type="project" value="UniProtKB-UniRule"/>
</dbReference>
<dbReference type="CDD" id="cd16352">
    <property type="entry name" value="CheD"/>
    <property type="match status" value="1"/>
</dbReference>
<dbReference type="RefSeq" id="WP_142903256.1">
    <property type="nucleotide sequence ID" value="NZ_ML660089.1"/>
</dbReference>
<dbReference type="Pfam" id="PF03975">
    <property type="entry name" value="CheD"/>
    <property type="match status" value="1"/>
</dbReference>
<evidence type="ECO:0000313" key="5">
    <source>
        <dbReference type="Proteomes" id="UP000319732"/>
    </source>
</evidence>
<accession>A0A545U3Z9</accession>
<proteinExistence type="inferred from homology"/>
<evidence type="ECO:0000313" key="4">
    <source>
        <dbReference type="EMBL" id="TQV84176.1"/>
    </source>
</evidence>
<dbReference type="EC" id="3.5.1.44" evidence="3"/>
<keyword evidence="1 3" id="KW-0145">Chemotaxis</keyword>
<dbReference type="EMBL" id="VHSG01000006">
    <property type="protein sequence ID" value="TQV84176.1"/>
    <property type="molecule type" value="Genomic_DNA"/>
</dbReference>
<dbReference type="InterPro" id="IPR005659">
    <property type="entry name" value="Chemorcpt_Glu_NH3ase_CheD"/>
</dbReference>
<comment type="similarity">
    <text evidence="3">Belongs to the CheD family.</text>
</comment>
<name>A0A545U3Z9_9GAMM</name>
<comment type="caution">
    <text evidence="4">The sequence shown here is derived from an EMBL/GenBank/DDBJ whole genome shotgun (WGS) entry which is preliminary data.</text>
</comment>
<gene>
    <name evidence="3 4" type="primary">cheD</name>
    <name evidence="4" type="ORF">FKG94_05810</name>
</gene>
<keyword evidence="2 3" id="KW-0378">Hydrolase</keyword>
<dbReference type="AlphaFoldDB" id="A0A545U3Z9"/>
<sequence length="211" mass="23816">MTLNKHELPQAIKGFEDVSRYWDRQMKVYAAKILPGEFYVSTHGEMIVTVLGSCVSACIRDRVIGIGGMNHFMLPAQGEGTDGWGQSQVSMSLRYGNWAMEYLINTILTNGGRRKNLEVKLFGGGNVLSNMTGVGQRNIDFARHYVKEERLLVDAQDLGDIYPRKVLYFPDTGAVKVKKLRNIHNNTVEKRERAYIESITEKPAQGDVELF</sequence>
<dbReference type="PANTHER" id="PTHR35147">
    <property type="entry name" value="CHEMORECEPTOR GLUTAMINE DEAMIDASE CHED-RELATED"/>
    <property type="match status" value="1"/>
</dbReference>
<dbReference type="InterPro" id="IPR038592">
    <property type="entry name" value="CheD-like_sf"/>
</dbReference>
<keyword evidence="4" id="KW-0675">Receptor</keyword>
<keyword evidence="5" id="KW-1185">Reference proteome</keyword>
<evidence type="ECO:0000256" key="2">
    <source>
        <dbReference type="ARBA" id="ARBA00022801"/>
    </source>
</evidence>
<comment type="function">
    <text evidence="3">Probably deamidates glutamine residues to glutamate on methyl-accepting chemotaxis receptors (MCPs), playing an important role in chemotaxis.</text>
</comment>
<dbReference type="OrthoDB" id="9807202at2"/>
<protein>
    <recommendedName>
        <fullName evidence="3">Probable chemoreceptor glutamine deamidase CheD</fullName>
        <ecNumber evidence="3">3.5.1.44</ecNumber>
    </recommendedName>
</protein>
<organism evidence="4 5">
    <name type="scientific">Exilibacterium tricleocarpae</name>
    <dbReference type="NCBI Taxonomy" id="2591008"/>
    <lineage>
        <taxon>Bacteria</taxon>
        <taxon>Pseudomonadati</taxon>
        <taxon>Pseudomonadota</taxon>
        <taxon>Gammaproteobacteria</taxon>
        <taxon>Cellvibrionales</taxon>
        <taxon>Cellvibrionaceae</taxon>
        <taxon>Exilibacterium</taxon>
    </lineage>
</organism>
<dbReference type="Gene3D" id="3.30.1330.200">
    <property type="match status" value="1"/>
</dbReference>
<evidence type="ECO:0000256" key="3">
    <source>
        <dbReference type="HAMAP-Rule" id="MF_01440"/>
    </source>
</evidence>
<dbReference type="Proteomes" id="UP000319732">
    <property type="component" value="Unassembled WGS sequence"/>
</dbReference>
<dbReference type="NCBIfam" id="NF010013">
    <property type="entry name" value="PRK13487.1"/>
    <property type="match status" value="1"/>
</dbReference>
<comment type="catalytic activity">
    <reaction evidence="3">
        <text>L-glutaminyl-[protein] + H2O = L-glutamyl-[protein] + NH4(+)</text>
        <dbReference type="Rhea" id="RHEA:16441"/>
        <dbReference type="Rhea" id="RHEA-COMP:10207"/>
        <dbReference type="Rhea" id="RHEA-COMP:10208"/>
        <dbReference type="ChEBI" id="CHEBI:15377"/>
        <dbReference type="ChEBI" id="CHEBI:28938"/>
        <dbReference type="ChEBI" id="CHEBI:29973"/>
        <dbReference type="ChEBI" id="CHEBI:30011"/>
        <dbReference type="EC" id="3.5.1.44"/>
    </reaction>
</comment>
<reference evidence="4 5" key="1">
    <citation type="submission" date="2019-06" db="EMBL/GenBank/DDBJ databases">
        <title>Whole genome sequence for Cellvibrionaceae sp. R142.</title>
        <authorList>
            <person name="Wang G."/>
        </authorList>
    </citation>
    <scope>NUCLEOTIDE SEQUENCE [LARGE SCALE GENOMIC DNA]</scope>
    <source>
        <strain evidence="4 5">R142</strain>
    </source>
</reference>
<evidence type="ECO:0000256" key="1">
    <source>
        <dbReference type="ARBA" id="ARBA00022500"/>
    </source>
</evidence>
<dbReference type="SUPFAM" id="SSF64438">
    <property type="entry name" value="CNF1/YfiH-like putative cysteine hydrolases"/>
    <property type="match status" value="1"/>
</dbReference>
<dbReference type="PANTHER" id="PTHR35147:SF2">
    <property type="entry name" value="CHEMORECEPTOR GLUTAMINE DEAMIDASE CHED-RELATED"/>
    <property type="match status" value="1"/>
</dbReference>
<dbReference type="InterPro" id="IPR011324">
    <property type="entry name" value="Cytotoxic_necrot_fac-like_cat"/>
</dbReference>
<dbReference type="HAMAP" id="MF_01440">
    <property type="entry name" value="CheD"/>
    <property type="match status" value="1"/>
</dbReference>